<dbReference type="EMBL" id="UYYA01004054">
    <property type="protein sequence ID" value="VDM59168.1"/>
    <property type="molecule type" value="Genomic_DNA"/>
</dbReference>
<keyword evidence="2" id="KW-0479">Metal-binding</keyword>
<feature type="region of interest" description="Disordered" evidence="8">
    <location>
        <begin position="649"/>
        <end position="668"/>
    </location>
</feature>
<proteinExistence type="predicted"/>
<dbReference type="Pfam" id="PF01436">
    <property type="entry name" value="NHL"/>
    <property type="match status" value="6"/>
</dbReference>
<dbReference type="PROSITE" id="PS50194">
    <property type="entry name" value="FILAMIN_REPEAT"/>
    <property type="match status" value="1"/>
</dbReference>
<evidence type="ECO:0000256" key="4">
    <source>
        <dbReference type="ARBA" id="ARBA00022771"/>
    </source>
</evidence>
<dbReference type="SMART" id="SM00336">
    <property type="entry name" value="BBOX"/>
    <property type="match status" value="2"/>
</dbReference>
<dbReference type="InterPro" id="IPR001258">
    <property type="entry name" value="NHL_repeat"/>
</dbReference>
<evidence type="ECO:0000256" key="3">
    <source>
        <dbReference type="ARBA" id="ARBA00022737"/>
    </source>
</evidence>
<keyword evidence="1" id="KW-0217">Developmental protein</keyword>
<feature type="repeat" description="NHL" evidence="7">
    <location>
        <begin position="572"/>
        <end position="615"/>
    </location>
</feature>
<dbReference type="FunFam" id="2.120.10.30:FF:000080">
    <property type="entry name" value="E3 ubiquitin-protein ligase TRIM71"/>
    <property type="match status" value="1"/>
</dbReference>
<name>A0A0R3PQG1_ANGCS</name>
<dbReference type="SUPFAM" id="SSF57845">
    <property type="entry name" value="B-box zinc-binding domain"/>
    <property type="match status" value="1"/>
</dbReference>
<dbReference type="OrthoDB" id="342730at2759"/>
<feature type="repeat" description="NHL" evidence="7">
    <location>
        <begin position="665"/>
        <end position="699"/>
    </location>
</feature>
<dbReference type="InterPro" id="IPR017868">
    <property type="entry name" value="Filamin/ABP280_repeat-like"/>
</dbReference>
<dbReference type="STRING" id="334426.A0A0R3PQG1"/>
<feature type="repeat" description="NHL" evidence="7">
    <location>
        <begin position="476"/>
        <end position="519"/>
    </location>
</feature>
<keyword evidence="4" id="KW-0863">Zinc-finger</keyword>
<feature type="domain" description="B box-type" evidence="9">
    <location>
        <begin position="12"/>
        <end position="65"/>
    </location>
</feature>
<feature type="repeat" description="NHL" evidence="7">
    <location>
        <begin position="382"/>
        <end position="425"/>
    </location>
</feature>
<dbReference type="OMA" id="SEAFCAN"/>
<protein>
    <submittedName>
        <fullName evidence="12">B box-type domain-containing protein</fullName>
    </submittedName>
</protein>
<dbReference type="InterPro" id="IPR000315">
    <property type="entry name" value="Znf_B-box"/>
</dbReference>
<dbReference type="AlphaFoldDB" id="A0A0R3PQG1"/>
<evidence type="ECO:0000259" key="9">
    <source>
        <dbReference type="SMART" id="SM00336"/>
    </source>
</evidence>
<dbReference type="WBParaSite" id="ACOC_0000758201-mRNA-1">
    <property type="protein sequence ID" value="ACOC_0000758201-mRNA-1"/>
    <property type="gene ID" value="ACOC_0000758201"/>
</dbReference>
<dbReference type="Gene3D" id="3.30.160.60">
    <property type="entry name" value="Classic Zinc Finger"/>
    <property type="match status" value="1"/>
</dbReference>
<dbReference type="GO" id="GO:0061630">
    <property type="term" value="F:ubiquitin protein ligase activity"/>
    <property type="evidence" value="ECO:0007669"/>
    <property type="project" value="TreeGrafter"/>
</dbReference>
<dbReference type="PANTHER" id="PTHR24104:SF25">
    <property type="entry name" value="PROTEIN LIN-41"/>
    <property type="match status" value="1"/>
</dbReference>
<dbReference type="GO" id="GO:0008270">
    <property type="term" value="F:zinc ion binding"/>
    <property type="evidence" value="ECO:0007669"/>
    <property type="project" value="UniProtKB-KW"/>
</dbReference>
<feature type="domain" description="B box-type" evidence="9">
    <location>
        <begin position="94"/>
        <end position="134"/>
    </location>
</feature>
<evidence type="ECO:0000256" key="6">
    <source>
        <dbReference type="PROSITE-ProRule" id="PRU00087"/>
    </source>
</evidence>
<dbReference type="InterPro" id="IPR013783">
    <property type="entry name" value="Ig-like_fold"/>
</dbReference>
<evidence type="ECO:0000313" key="11">
    <source>
        <dbReference type="Proteomes" id="UP000267027"/>
    </source>
</evidence>
<feature type="repeat" description="NHL" evidence="7">
    <location>
        <begin position="535"/>
        <end position="567"/>
    </location>
</feature>
<dbReference type="Gene3D" id="2.60.40.10">
    <property type="entry name" value="Immunoglobulins"/>
    <property type="match status" value="1"/>
</dbReference>
<gene>
    <name evidence="10" type="ORF">ACOC_LOCUS7583</name>
</gene>
<dbReference type="SUPFAM" id="SSF101898">
    <property type="entry name" value="NHL repeat"/>
    <property type="match status" value="1"/>
</dbReference>
<reference evidence="10 11" key="2">
    <citation type="submission" date="2018-11" db="EMBL/GenBank/DDBJ databases">
        <authorList>
            <consortium name="Pathogen Informatics"/>
        </authorList>
    </citation>
    <scope>NUCLEOTIDE SEQUENCE [LARGE SCALE GENOMIC DNA]</scope>
    <source>
        <strain evidence="10 11">Costa Rica</strain>
    </source>
</reference>
<evidence type="ECO:0000256" key="7">
    <source>
        <dbReference type="PROSITE-ProRule" id="PRU00504"/>
    </source>
</evidence>
<keyword evidence="5" id="KW-0862">Zinc</keyword>
<dbReference type="InterPro" id="IPR014756">
    <property type="entry name" value="Ig_E-set"/>
</dbReference>
<dbReference type="GO" id="GO:0000209">
    <property type="term" value="P:protein polyubiquitination"/>
    <property type="evidence" value="ECO:0007669"/>
    <property type="project" value="TreeGrafter"/>
</dbReference>
<evidence type="ECO:0000313" key="12">
    <source>
        <dbReference type="WBParaSite" id="ACOC_0000758201-mRNA-1"/>
    </source>
</evidence>
<dbReference type="FunFam" id="2.120.10.30:FF:000129">
    <property type="entry name" value="CRE-LIN-41 protein"/>
    <property type="match status" value="1"/>
</dbReference>
<feature type="repeat" description="Filamin" evidence="6">
    <location>
        <begin position="329"/>
        <end position="367"/>
    </location>
</feature>
<dbReference type="CDD" id="cd14954">
    <property type="entry name" value="NHL_TRIM71_like"/>
    <property type="match status" value="1"/>
</dbReference>
<evidence type="ECO:0000313" key="10">
    <source>
        <dbReference type="EMBL" id="VDM59168.1"/>
    </source>
</evidence>
<feature type="repeat" description="NHL" evidence="7">
    <location>
        <begin position="429"/>
        <end position="472"/>
    </location>
</feature>
<feature type="compositionally biased region" description="Polar residues" evidence="8">
    <location>
        <begin position="651"/>
        <end position="664"/>
    </location>
</feature>
<dbReference type="PANTHER" id="PTHR24104">
    <property type="entry name" value="E3 UBIQUITIN-PROTEIN LIGASE NHLRC1-RELATED"/>
    <property type="match status" value="1"/>
</dbReference>
<keyword evidence="3" id="KW-0677">Repeat</keyword>
<accession>A0A0R3PQG1</accession>
<dbReference type="InterPro" id="IPR050952">
    <property type="entry name" value="TRIM-NHL_E3_ligases"/>
</dbReference>
<evidence type="ECO:0000256" key="2">
    <source>
        <dbReference type="ARBA" id="ARBA00022723"/>
    </source>
</evidence>
<reference evidence="12" key="1">
    <citation type="submission" date="2017-02" db="UniProtKB">
        <authorList>
            <consortium name="WormBaseParasite"/>
        </authorList>
    </citation>
    <scope>IDENTIFICATION</scope>
</reference>
<organism evidence="12">
    <name type="scientific">Angiostrongylus costaricensis</name>
    <name type="common">Nematode worm</name>
    <dbReference type="NCBI Taxonomy" id="334426"/>
    <lineage>
        <taxon>Eukaryota</taxon>
        <taxon>Metazoa</taxon>
        <taxon>Ecdysozoa</taxon>
        <taxon>Nematoda</taxon>
        <taxon>Chromadorea</taxon>
        <taxon>Rhabditida</taxon>
        <taxon>Rhabditina</taxon>
        <taxon>Rhabditomorpha</taxon>
        <taxon>Strongyloidea</taxon>
        <taxon>Metastrongylidae</taxon>
        <taxon>Angiostrongylus</taxon>
    </lineage>
</organism>
<evidence type="ECO:0000256" key="1">
    <source>
        <dbReference type="ARBA" id="ARBA00022473"/>
    </source>
</evidence>
<keyword evidence="11" id="KW-1185">Reference proteome</keyword>
<dbReference type="Gene3D" id="2.120.10.30">
    <property type="entry name" value="TolB, C-terminal domain"/>
    <property type="match status" value="3"/>
</dbReference>
<dbReference type="PROSITE" id="PS51125">
    <property type="entry name" value="NHL"/>
    <property type="match status" value="6"/>
</dbReference>
<dbReference type="GO" id="GO:0043161">
    <property type="term" value="P:proteasome-mediated ubiquitin-dependent protein catabolic process"/>
    <property type="evidence" value="ECO:0007669"/>
    <property type="project" value="TreeGrafter"/>
</dbReference>
<evidence type="ECO:0000256" key="8">
    <source>
        <dbReference type="SAM" id="MobiDB-lite"/>
    </source>
</evidence>
<dbReference type="Gene3D" id="2.40.10.500">
    <property type="match status" value="1"/>
</dbReference>
<dbReference type="InterPro" id="IPR011042">
    <property type="entry name" value="6-blade_b-propeller_TolB-like"/>
</dbReference>
<dbReference type="SUPFAM" id="SSF81296">
    <property type="entry name" value="E set domains"/>
    <property type="match status" value="1"/>
</dbReference>
<dbReference type="Proteomes" id="UP000267027">
    <property type="component" value="Unassembled WGS sequence"/>
</dbReference>
<evidence type="ECO:0000256" key="5">
    <source>
        <dbReference type="ARBA" id="ARBA00022833"/>
    </source>
</evidence>
<sequence length="699" mass="77469">MSSSNSASVHHKHVTKDLFHHSFPFHVGITHSEAFCANCRELLCAVCVIAHQRVRITRDHVVIVLQQLLSHMAGNAFVSGDDGVVGASSSSPPRSSSLCPTHDGKVFCSCETCGKVPLCAHCISLHSTHHIIPLGDVRVCVISLLAESRRNERSIEEAIESVRAAASELRSLMHLHMSALEERKRELLQRVDTIRQSKTKNLKAQVENLTAAKAKFAQVRRIYSYSKKVEISWVGVVINGTECRLLIALYTLQLRYFRIRALGELESGPCARLCHLVGEGYKRFLVYFSITIYVNILLSHDLVFMRLPQQCLHLMDVIKVDLLVLLRSESDPGVVSVAYFPILNGQHQLDIRVRGVSISGCPTALEVRHGRNYADIAAQGELFSFGKEGSGDGELCRPWGICVDLRGRVLVADRSNNRIQIFDRDGIFLTKFGCGGTRAGQFDRPAGVTINTRNNIIVADKDNHRIQVFDENGNFLLKFGERGRPIGMFNYPWGVASNSQNHIAVSDTRNHRVQVFNESGQFIRKCGFDTAFFYKHLDSPRGLCYLSDGQLLITDFNNHRLAVLSSRDAPEMKVYGTEGSGEGMFCRPQGVKVDPEGHILICDSRNNRIQVFSGDDMRCVAVFGQSSASSGFEMPAELPAPFRSVGPSPFHATNTPTSVSSLDISNGPRPLLDRPTDVAIASDGRIYVVDFGNNCIRVF</sequence>